<comment type="caution">
    <text evidence="2">The sequence shown here is derived from an EMBL/GenBank/DDBJ whole genome shotgun (WGS) entry which is preliminary data.</text>
</comment>
<dbReference type="Proteomes" id="UP000309170">
    <property type="component" value="Unassembled WGS sequence"/>
</dbReference>
<dbReference type="SUPFAM" id="SSF82771">
    <property type="entry name" value="GIY-YIG endonuclease"/>
    <property type="match status" value="1"/>
</dbReference>
<reference evidence="2 3" key="1">
    <citation type="journal article" date="2019" name="Environ. Microbiol.">
        <title>An active ?-lactamase is a part of an orchestrated cell wall stress resistance network of Bacillus subtilis and related rhizosphere species.</title>
        <authorList>
            <person name="Bucher T."/>
            <person name="Keren-Paz A."/>
            <person name="Hausser J."/>
            <person name="Olender T."/>
            <person name="Cytryn E."/>
            <person name="Kolodkin-Gal I."/>
        </authorList>
    </citation>
    <scope>NUCLEOTIDE SEQUENCE [LARGE SCALE GENOMIC DNA]</scope>
    <source>
        <strain evidence="2 3">I4</strain>
    </source>
</reference>
<dbReference type="InterPro" id="IPR000305">
    <property type="entry name" value="GIY-YIG_endonuc"/>
</dbReference>
<dbReference type="InterPro" id="IPR035901">
    <property type="entry name" value="GIY-YIG_endonuc_sf"/>
</dbReference>
<protein>
    <recommendedName>
        <fullName evidence="1">GIY-YIG domain-containing protein</fullName>
    </recommendedName>
</protein>
<dbReference type="AlphaFoldDB" id="A0A9X9ESA0"/>
<dbReference type="EMBL" id="SZNT01000191">
    <property type="protein sequence ID" value="TKH10669.1"/>
    <property type="molecule type" value="Genomic_DNA"/>
</dbReference>
<evidence type="ECO:0000259" key="1">
    <source>
        <dbReference type="SMART" id="SM00465"/>
    </source>
</evidence>
<dbReference type="SMART" id="SM00465">
    <property type="entry name" value="GIYc"/>
    <property type="match status" value="1"/>
</dbReference>
<proteinExistence type="predicted"/>
<accession>A0A9X9ESA0</accession>
<gene>
    <name evidence="2" type="ORF">FC678_14105</name>
</gene>
<feature type="domain" description="GIY-YIG" evidence="1">
    <location>
        <begin position="97"/>
        <end position="182"/>
    </location>
</feature>
<dbReference type="RefSeq" id="WP_137023816.1">
    <property type="nucleotide sequence ID" value="NZ_SZNT01000191.1"/>
</dbReference>
<sequence length="193" mass="22286">MARKTENPNWLTVTIFQKTNYIIGFTLKVKGLLGEDKITGIEHSDRFYGKERARTHNSLFDILKSILVAQGRWTDKETKIGRVRKDKPNELDADDKYGFIYMTTNTVNGMRYIGKHTGFGDNYLGSGTKFKMAVKEFGKDKFEREIIAFAYSKDHLNFLEKNYIDVFNATVDPMFYNTAPGGEGWYEEEEVCL</sequence>
<dbReference type="Pfam" id="PF01541">
    <property type="entry name" value="GIY-YIG"/>
    <property type="match status" value="1"/>
</dbReference>
<evidence type="ECO:0000313" key="2">
    <source>
        <dbReference type="EMBL" id="TKH10669.1"/>
    </source>
</evidence>
<name>A0A9X9ESA0_9BACI</name>
<evidence type="ECO:0000313" key="3">
    <source>
        <dbReference type="Proteomes" id="UP000309170"/>
    </source>
</evidence>
<dbReference type="Gene3D" id="3.40.1440.10">
    <property type="entry name" value="GIY-YIG endonuclease"/>
    <property type="match status" value="1"/>
</dbReference>
<organism evidence="2 3">
    <name type="scientific">Peribacillus simplex</name>
    <dbReference type="NCBI Taxonomy" id="1478"/>
    <lineage>
        <taxon>Bacteria</taxon>
        <taxon>Bacillati</taxon>
        <taxon>Bacillota</taxon>
        <taxon>Bacilli</taxon>
        <taxon>Bacillales</taxon>
        <taxon>Bacillaceae</taxon>
        <taxon>Peribacillus</taxon>
    </lineage>
</organism>